<proteinExistence type="inferred from homology"/>
<dbReference type="PANTHER" id="PTHR33175:SF3">
    <property type="entry name" value="DNA-BINDING PROTEIN HU-BETA"/>
    <property type="match status" value="1"/>
</dbReference>
<comment type="similarity">
    <text evidence="1 4">Belongs to the bacterial histone-like protein family.</text>
</comment>
<reference evidence="5" key="1">
    <citation type="submission" date="2022-11" db="EMBL/GenBank/DDBJ databases">
        <title>Robbsia betulipollinis sp. nov., isolated from pollen of birch (Betula pendula).</title>
        <authorList>
            <person name="Shi H."/>
            <person name="Ambika Manirajan B."/>
            <person name="Ratering S."/>
            <person name="Geissler-Plaum R."/>
            <person name="Schnell S."/>
        </authorList>
    </citation>
    <scope>NUCLEOTIDE SEQUENCE</scope>
    <source>
        <strain evidence="5">Bb-Pol-6</strain>
    </source>
</reference>
<gene>
    <name evidence="5" type="ORF">OVY01_12985</name>
</gene>
<evidence type="ECO:0000256" key="1">
    <source>
        <dbReference type="ARBA" id="ARBA00010529"/>
    </source>
</evidence>
<comment type="caution">
    <text evidence="5">The sequence shown here is derived from an EMBL/GenBank/DDBJ whole genome shotgun (WGS) entry which is preliminary data.</text>
</comment>
<name>A0ABT3ZNN0_9BURK</name>
<keyword evidence="3 5" id="KW-0238">DNA-binding</keyword>
<dbReference type="InterPro" id="IPR000119">
    <property type="entry name" value="Hist_DNA-bd"/>
</dbReference>
<protein>
    <submittedName>
        <fullName evidence="5">HU family DNA-binding protein</fullName>
    </submittedName>
</protein>
<dbReference type="PROSITE" id="PS00045">
    <property type="entry name" value="HISTONE_LIKE"/>
    <property type="match status" value="1"/>
</dbReference>
<dbReference type="SUPFAM" id="SSF47729">
    <property type="entry name" value="IHF-like DNA-binding proteins"/>
    <property type="match status" value="1"/>
</dbReference>
<dbReference type="PANTHER" id="PTHR33175">
    <property type="entry name" value="DNA-BINDING PROTEIN HU"/>
    <property type="match status" value="1"/>
</dbReference>
<keyword evidence="6" id="KW-1185">Reference proteome</keyword>
<dbReference type="Proteomes" id="UP001082899">
    <property type="component" value="Unassembled WGS sequence"/>
</dbReference>
<evidence type="ECO:0000256" key="4">
    <source>
        <dbReference type="RuleBase" id="RU003939"/>
    </source>
</evidence>
<accession>A0ABT3ZNN0</accession>
<evidence type="ECO:0000256" key="2">
    <source>
        <dbReference type="ARBA" id="ARBA00023067"/>
    </source>
</evidence>
<keyword evidence="2" id="KW-0226">DNA condensation</keyword>
<dbReference type="SMART" id="SM00411">
    <property type="entry name" value="BHL"/>
    <property type="match status" value="1"/>
</dbReference>
<dbReference type="InterPro" id="IPR010992">
    <property type="entry name" value="IHF-like_DNA-bd_dom_sf"/>
</dbReference>
<dbReference type="GO" id="GO:0003677">
    <property type="term" value="F:DNA binding"/>
    <property type="evidence" value="ECO:0007669"/>
    <property type="project" value="UniProtKB-KW"/>
</dbReference>
<evidence type="ECO:0000313" key="6">
    <source>
        <dbReference type="Proteomes" id="UP001082899"/>
    </source>
</evidence>
<dbReference type="Gene3D" id="4.10.520.10">
    <property type="entry name" value="IHF-like DNA-binding proteins"/>
    <property type="match status" value="1"/>
</dbReference>
<dbReference type="PRINTS" id="PR01727">
    <property type="entry name" value="DNABINDINGHU"/>
</dbReference>
<organism evidence="5 6">
    <name type="scientific">Robbsia betulipollinis</name>
    <dbReference type="NCBI Taxonomy" id="2981849"/>
    <lineage>
        <taxon>Bacteria</taxon>
        <taxon>Pseudomonadati</taxon>
        <taxon>Pseudomonadota</taxon>
        <taxon>Betaproteobacteria</taxon>
        <taxon>Burkholderiales</taxon>
        <taxon>Burkholderiaceae</taxon>
        <taxon>Robbsia</taxon>
    </lineage>
</organism>
<dbReference type="RefSeq" id="WP_267848008.1">
    <property type="nucleotide sequence ID" value="NZ_JAPMXC010000002.1"/>
</dbReference>
<evidence type="ECO:0000313" key="5">
    <source>
        <dbReference type="EMBL" id="MCY0388135.1"/>
    </source>
</evidence>
<evidence type="ECO:0000256" key="3">
    <source>
        <dbReference type="ARBA" id="ARBA00023125"/>
    </source>
</evidence>
<dbReference type="InterPro" id="IPR020816">
    <property type="entry name" value="Histone-like_DNA-bd_CS"/>
</dbReference>
<sequence>MNKTDLIEHVSQTAAISKVKAKRAIDATMERIKDAVKRGESVTLVGFGTFDLGGRRTRVGRNPRTGAALTIEAARVPKFRPGKAFKNDVK</sequence>
<dbReference type="Pfam" id="PF00216">
    <property type="entry name" value="Bac_DNA_binding"/>
    <property type="match status" value="1"/>
</dbReference>
<dbReference type="CDD" id="cd13831">
    <property type="entry name" value="HU"/>
    <property type="match status" value="1"/>
</dbReference>
<dbReference type="EMBL" id="JAPMXC010000002">
    <property type="protein sequence ID" value="MCY0388135.1"/>
    <property type="molecule type" value="Genomic_DNA"/>
</dbReference>